<gene>
    <name evidence="2" type="ORF">BOA8489_00639</name>
</gene>
<proteinExistence type="predicted"/>
<accession>A0A238IX33</accession>
<keyword evidence="3" id="KW-1185">Reference proteome</keyword>
<reference evidence="2 3" key="1">
    <citation type="submission" date="2017-05" db="EMBL/GenBank/DDBJ databases">
        <authorList>
            <person name="Song R."/>
            <person name="Chenine A.L."/>
            <person name="Ruprecht R.M."/>
        </authorList>
    </citation>
    <scope>NUCLEOTIDE SEQUENCE [LARGE SCALE GENOMIC DNA]</scope>
    <source>
        <strain evidence="2 3">CECT 8489</strain>
    </source>
</reference>
<dbReference type="EMBL" id="FXXQ01000002">
    <property type="protein sequence ID" value="SMX22542.1"/>
    <property type="molecule type" value="Genomic_DNA"/>
</dbReference>
<dbReference type="AlphaFoldDB" id="A0A238IX33"/>
<protein>
    <recommendedName>
        <fullName evidence="1">DUF3131 domain-containing protein</fullName>
    </recommendedName>
</protein>
<name>A0A238IX33_9RHOB</name>
<evidence type="ECO:0000313" key="2">
    <source>
        <dbReference type="EMBL" id="SMX22542.1"/>
    </source>
</evidence>
<dbReference type="Pfam" id="PF11329">
    <property type="entry name" value="DUF3131"/>
    <property type="match status" value="1"/>
</dbReference>
<dbReference type="RefSeq" id="WP_093972545.1">
    <property type="nucleotide sequence ID" value="NZ_FXXQ01000002.1"/>
</dbReference>
<dbReference type="Proteomes" id="UP000201838">
    <property type="component" value="Unassembled WGS sequence"/>
</dbReference>
<dbReference type="InterPro" id="IPR006311">
    <property type="entry name" value="TAT_signal"/>
</dbReference>
<sequence length="889" mass="95065">MQDRLIFTRRHFMGTALSGATLGLAIPPGRALSAGSKPVMVLLDDIPPDTSASQLFSFLDPILSLNIAVGCLVRLDARSQLALQENPELLAQLLTLTADYPGLTQLIPYAPDLGAQTGYMQMRLAGDVQSAYLRLVEPLSGDIPPDPLLTIATDLPDGTLPVIRGVRSAGFRSVLLLPRTASASSIWLNADGVQQVQGGLRLAANPGRTAITEAVLREIETSDTVVVVAGFPKERDLSDDGYFRAGATLGDGVSLALANGGAFQTLPSDLVLKSGDLFRRFIVLCVRDSGTDEGAQSLTDALTAQGLKYTLLRDLEHNGDQSPDTSGSAPTCWLAASDRQQTPEELLDAVIARAAGTAREADRLDLSCLAIGESTSATDTEPLQGLDVLIDLVPERHGALGLDANGILRLPAQMQLVAGGTMRRLGLLDGDAFEPLRDAIILLQSDAFNSAQEIETAVSALKSLSASEDVTVTDVAGYVEAVTVRDQAAALLKAARRIPTKLISDVAGDGSTESLMRDARLAWSYFDRLTDPSTGLVPATAWLEDGNVQSYDFATMWDTASVILATISAHSLGLIDTVEFRSRLTLLLASLADQPFAGLNLPAGLSSTRDTSLGDKLYDASDTSRLLTALKVLAGYSPDDFPIEEIVSRWDLAMTLRDGVPQTASGLRFKSAFRSNYASYLGRGFDQWGFEIASPYDVSTGLSGLDAQVAVLHAAARMGPIGTEPHLLEAVEMGFSEPAYSMSEALFAAQFAEYQKTGQLVCVSEAPINREPWFIYQGFQLGDVEVPWTVETLDPSPRFKTRGFRRAVSMVNTKSAYLWHFVRPGDYTSKLVDHVRQNAAIPSLGFAPGVPSVPTVKIGSYSDVNTNGVVLQAIAYALNGARPAVEWRA</sequence>
<dbReference type="InterPro" id="IPR021478">
    <property type="entry name" value="DUF3131"/>
</dbReference>
<dbReference type="PROSITE" id="PS51318">
    <property type="entry name" value="TAT"/>
    <property type="match status" value="1"/>
</dbReference>
<evidence type="ECO:0000313" key="3">
    <source>
        <dbReference type="Proteomes" id="UP000201838"/>
    </source>
</evidence>
<feature type="domain" description="DUF3131" evidence="1">
    <location>
        <begin position="517"/>
        <end position="879"/>
    </location>
</feature>
<dbReference type="Gene3D" id="1.50.10.140">
    <property type="match status" value="1"/>
</dbReference>
<dbReference type="OrthoDB" id="7840036at2"/>
<evidence type="ECO:0000259" key="1">
    <source>
        <dbReference type="Pfam" id="PF11329"/>
    </source>
</evidence>
<organism evidence="2 3">
    <name type="scientific">Boseongicola aestuarii</name>
    <dbReference type="NCBI Taxonomy" id="1470561"/>
    <lineage>
        <taxon>Bacteria</taxon>
        <taxon>Pseudomonadati</taxon>
        <taxon>Pseudomonadota</taxon>
        <taxon>Alphaproteobacteria</taxon>
        <taxon>Rhodobacterales</taxon>
        <taxon>Paracoccaceae</taxon>
        <taxon>Boseongicola</taxon>
    </lineage>
</organism>